<name>A0A0H5Q3U0_9ZZZZ</name>
<reference evidence="1" key="1">
    <citation type="submission" date="2015-06" db="EMBL/GenBank/DDBJ databases">
        <authorList>
            <person name="Joergensen T."/>
        </authorList>
    </citation>
    <scope>NUCLEOTIDE SEQUENCE</scope>
    <source>
        <strain evidence="1">RGFK0898</strain>
    </source>
</reference>
<organism evidence="1">
    <name type="scientific">uncultured prokaryote</name>
    <dbReference type="NCBI Taxonomy" id="198431"/>
    <lineage>
        <taxon>unclassified sequences</taxon>
        <taxon>environmental samples</taxon>
    </lineage>
</organism>
<sequence>MPIPEDMMRAQLTFNLSNGSSPVDVAVTGFYGHRHHTATVSTDWPADIQRAAEGIRDRWTEHMPRENFGNAVQGMVVKTYHLDTSGHTLDEGIAPWTNEDGWNGNGDDTMPWETSLVVTTYGYPTDSFVAQRARKRGRMYLPPLALTAVDGPEGKLSTAAQNVLSLAIAAFFNDVQGMHIADSGSGLDHDYWDMAILSKAGGSYSQMIEYSIGNVFDVQRRRRNNQTESRVYGDIEHSD</sequence>
<dbReference type="EMBL" id="LN853499">
    <property type="protein sequence ID" value="CRY96065.1"/>
    <property type="molecule type" value="Genomic_DNA"/>
</dbReference>
<dbReference type="AlphaFoldDB" id="A0A0H5Q3U0"/>
<reference evidence="1" key="2">
    <citation type="submission" date="2015-07" db="EMBL/GenBank/DDBJ databases">
        <title>Plasmids, circular viruses and viroids from rat gut.</title>
        <authorList>
            <person name="Jorgensen T.J."/>
            <person name="Hansen M.A."/>
            <person name="Xu Z."/>
            <person name="Tabak M.A."/>
            <person name="Sorensen S.J."/>
            <person name="Hansen L.H."/>
        </authorList>
    </citation>
    <scope>NUCLEOTIDE SEQUENCE</scope>
    <source>
        <strain evidence="1">RGFK0898</strain>
    </source>
</reference>
<evidence type="ECO:0000313" key="1">
    <source>
        <dbReference type="EMBL" id="CRY96065.1"/>
    </source>
</evidence>
<accession>A0A0H5Q3U0</accession>
<proteinExistence type="predicted"/>
<protein>
    <submittedName>
        <fullName evidence="1">Uncharacterized protein</fullName>
    </submittedName>
</protein>